<keyword evidence="3" id="KW-1185">Reference proteome</keyword>
<gene>
    <name evidence="2" type="ORF">GBAR_LOCUS821</name>
</gene>
<evidence type="ECO:0000313" key="2">
    <source>
        <dbReference type="EMBL" id="CAI7991775.1"/>
    </source>
</evidence>
<evidence type="ECO:0000259" key="1">
    <source>
        <dbReference type="Pfam" id="PF01425"/>
    </source>
</evidence>
<dbReference type="PANTHER" id="PTHR11895">
    <property type="entry name" value="TRANSAMIDASE"/>
    <property type="match status" value="1"/>
</dbReference>
<dbReference type="AlphaFoldDB" id="A0AA35VTP0"/>
<sequence length="362" mass="38753">MYYRAGKVSSCGSRIRREFRPATTATVLDRLDAAGAIDLGGLAMVEFAMGPHGFNAHLPRCRNVWDFGRIPCGSSSGSGTAVAGRLVYAALGSDTGGSIRCPAAANGVAGINPTQARVSRFGCMPMSWSLDVMGPLARTVRDCARVLGAIAGADENDATTSAEPVPDYEATLEQSVHGVRIGIPAGYFDEDLDPGVAAAIEATHAAEGAANHLPWKRERDAEYSDEVGKRLQAGFFIPATDYINALQYRAHALRVFMDAVFGACDALLAPVLPMPTPTLADTAYRDGPAYLKMVVGLTRNTRVVNYLGLPALSVTCGFTPDGMPTSFQLIGRPFAEAFLFRLGHQYQRETDWHRRWPAALPA</sequence>
<evidence type="ECO:0000313" key="3">
    <source>
        <dbReference type="Proteomes" id="UP001174909"/>
    </source>
</evidence>
<dbReference type="PANTHER" id="PTHR11895:SF176">
    <property type="entry name" value="AMIDASE AMID-RELATED"/>
    <property type="match status" value="1"/>
</dbReference>
<organism evidence="2 3">
    <name type="scientific">Geodia barretti</name>
    <name type="common">Barrett's horny sponge</name>
    <dbReference type="NCBI Taxonomy" id="519541"/>
    <lineage>
        <taxon>Eukaryota</taxon>
        <taxon>Metazoa</taxon>
        <taxon>Porifera</taxon>
        <taxon>Demospongiae</taxon>
        <taxon>Heteroscleromorpha</taxon>
        <taxon>Tetractinellida</taxon>
        <taxon>Astrophorina</taxon>
        <taxon>Geodiidae</taxon>
        <taxon>Geodia</taxon>
    </lineage>
</organism>
<dbReference type="InterPro" id="IPR000120">
    <property type="entry name" value="Amidase"/>
</dbReference>
<feature type="domain" description="Amidase" evidence="1">
    <location>
        <begin position="217"/>
        <end position="337"/>
    </location>
</feature>
<dbReference type="Proteomes" id="UP001174909">
    <property type="component" value="Unassembled WGS sequence"/>
</dbReference>
<dbReference type="SUPFAM" id="SSF75304">
    <property type="entry name" value="Amidase signature (AS) enzymes"/>
    <property type="match status" value="1"/>
</dbReference>
<dbReference type="Pfam" id="PF01425">
    <property type="entry name" value="Amidase"/>
    <property type="match status" value="2"/>
</dbReference>
<accession>A0AA35VTP0</accession>
<protein>
    <submittedName>
        <fullName evidence="2">Glutamyl-tRNA(Gln) amidotransferase subunit A</fullName>
    </submittedName>
</protein>
<dbReference type="InterPro" id="IPR023631">
    <property type="entry name" value="Amidase_dom"/>
</dbReference>
<dbReference type="Gene3D" id="3.90.1300.10">
    <property type="entry name" value="Amidase signature (AS) domain"/>
    <property type="match status" value="2"/>
</dbReference>
<dbReference type="GO" id="GO:0003824">
    <property type="term" value="F:catalytic activity"/>
    <property type="evidence" value="ECO:0007669"/>
    <property type="project" value="InterPro"/>
</dbReference>
<proteinExistence type="predicted"/>
<name>A0AA35VTP0_GEOBA</name>
<dbReference type="EMBL" id="CASHTH010000127">
    <property type="protein sequence ID" value="CAI7991775.1"/>
    <property type="molecule type" value="Genomic_DNA"/>
</dbReference>
<reference evidence="2" key="1">
    <citation type="submission" date="2023-03" db="EMBL/GenBank/DDBJ databases">
        <authorList>
            <person name="Steffen K."/>
            <person name="Cardenas P."/>
        </authorList>
    </citation>
    <scope>NUCLEOTIDE SEQUENCE</scope>
</reference>
<feature type="domain" description="Amidase" evidence="1">
    <location>
        <begin position="5"/>
        <end position="205"/>
    </location>
</feature>
<dbReference type="InterPro" id="IPR036928">
    <property type="entry name" value="AS_sf"/>
</dbReference>
<comment type="caution">
    <text evidence="2">The sequence shown here is derived from an EMBL/GenBank/DDBJ whole genome shotgun (WGS) entry which is preliminary data.</text>
</comment>